<evidence type="ECO:0000313" key="2">
    <source>
        <dbReference type="EMBL" id="CAD8835396.1"/>
    </source>
</evidence>
<feature type="region of interest" description="Disordered" evidence="1">
    <location>
        <begin position="1"/>
        <end position="27"/>
    </location>
</feature>
<gene>
    <name evidence="2" type="ORF">NSCI0253_LOCUS9744</name>
</gene>
<proteinExistence type="predicted"/>
<evidence type="ECO:0000256" key="1">
    <source>
        <dbReference type="SAM" id="MobiDB-lite"/>
    </source>
</evidence>
<name>A0A7S0ZXM0_NOCSC</name>
<sequence>MSDRYDEEGSTSCSSESDSDSDCDAIPFGRMNADAHLRPGVKRVKPTPEEFTAMLLAAAEDQDEDGETSVKWVAPVGNARVKANGAGDSAGQPLLQDRNEAPQCAEEASETLSGRDDVRQLEENYHSINW</sequence>
<protein>
    <submittedName>
        <fullName evidence="2">Uncharacterized protein</fullName>
    </submittedName>
</protein>
<feature type="region of interest" description="Disordered" evidence="1">
    <location>
        <begin position="83"/>
        <end position="115"/>
    </location>
</feature>
<dbReference type="AlphaFoldDB" id="A0A7S0ZXM0"/>
<reference evidence="2" key="1">
    <citation type="submission" date="2021-01" db="EMBL/GenBank/DDBJ databases">
        <authorList>
            <person name="Corre E."/>
            <person name="Pelletier E."/>
            <person name="Niang G."/>
            <person name="Scheremetjew M."/>
            <person name="Finn R."/>
            <person name="Kale V."/>
            <person name="Holt S."/>
            <person name="Cochrane G."/>
            <person name="Meng A."/>
            <person name="Brown T."/>
            <person name="Cohen L."/>
        </authorList>
    </citation>
    <scope>NUCLEOTIDE SEQUENCE</scope>
</reference>
<dbReference type="EMBL" id="HBFQ01014059">
    <property type="protein sequence ID" value="CAD8835396.1"/>
    <property type="molecule type" value="Transcribed_RNA"/>
</dbReference>
<organism evidence="2">
    <name type="scientific">Noctiluca scintillans</name>
    <name type="common">Sea sparkle</name>
    <name type="synonym">Red tide dinoflagellate</name>
    <dbReference type="NCBI Taxonomy" id="2966"/>
    <lineage>
        <taxon>Eukaryota</taxon>
        <taxon>Sar</taxon>
        <taxon>Alveolata</taxon>
        <taxon>Dinophyceae</taxon>
        <taxon>Noctilucales</taxon>
        <taxon>Noctilucaceae</taxon>
        <taxon>Noctiluca</taxon>
    </lineage>
</organism>
<accession>A0A7S0ZXM0</accession>